<feature type="transmembrane region" description="Helical" evidence="6">
    <location>
        <begin position="172"/>
        <end position="191"/>
    </location>
</feature>
<evidence type="ECO:0000313" key="9">
    <source>
        <dbReference type="Proteomes" id="UP000311382"/>
    </source>
</evidence>
<feature type="compositionally biased region" description="Polar residues" evidence="5">
    <location>
        <begin position="17"/>
        <end position="26"/>
    </location>
</feature>
<feature type="transmembrane region" description="Helical" evidence="6">
    <location>
        <begin position="231"/>
        <end position="248"/>
    </location>
</feature>
<gene>
    <name evidence="8" type="ORF">DMC30DRAFT_414392</name>
</gene>
<dbReference type="InterPro" id="IPR020846">
    <property type="entry name" value="MFS_dom"/>
</dbReference>
<keyword evidence="4 6" id="KW-0472">Membrane</keyword>
<feature type="transmembrane region" description="Helical" evidence="6">
    <location>
        <begin position="335"/>
        <end position="361"/>
    </location>
</feature>
<dbReference type="CDD" id="cd17323">
    <property type="entry name" value="MFS_Tpo1_MDR_like"/>
    <property type="match status" value="1"/>
</dbReference>
<proteinExistence type="predicted"/>
<dbReference type="Gene3D" id="1.20.1250.20">
    <property type="entry name" value="MFS general substrate transporter like domains"/>
    <property type="match status" value="1"/>
</dbReference>
<feature type="transmembrane region" description="Helical" evidence="6">
    <location>
        <begin position="141"/>
        <end position="160"/>
    </location>
</feature>
<dbReference type="PANTHER" id="PTHR23502:SF7">
    <property type="entry name" value="DRUG_PROTON ANTIPORTER YHK8-RELATED"/>
    <property type="match status" value="1"/>
</dbReference>
<evidence type="ECO:0000256" key="5">
    <source>
        <dbReference type="SAM" id="MobiDB-lite"/>
    </source>
</evidence>
<dbReference type="EMBL" id="SOZI01000014">
    <property type="protein sequence ID" value="TNY23196.1"/>
    <property type="molecule type" value="Genomic_DNA"/>
</dbReference>
<feature type="transmembrane region" description="Helical" evidence="6">
    <location>
        <begin position="416"/>
        <end position="435"/>
    </location>
</feature>
<dbReference type="Pfam" id="PF07690">
    <property type="entry name" value="MFS_1"/>
    <property type="match status" value="1"/>
</dbReference>
<name>A0A5C5G3N2_9BASI</name>
<dbReference type="GO" id="GO:0005886">
    <property type="term" value="C:plasma membrane"/>
    <property type="evidence" value="ECO:0007669"/>
    <property type="project" value="TreeGrafter"/>
</dbReference>
<dbReference type="Proteomes" id="UP000311382">
    <property type="component" value="Unassembled WGS sequence"/>
</dbReference>
<feature type="transmembrane region" description="Helical" evidence="6">
    <location>
        <begin position="472"/>
        <end position="494"/>
    </location>
</feature>
<accession>A0A5C5G3N2</accession>
<evidence type="ECO:0000256" key="6">
    <source>
        <dbReference type="SAM" id="Phobius"/>
    </source>
</evidence>
<evidence type="ECO:0000256" key="3">
    <source>
        <dbReference type="ARBA" id="ARBA00022989"/>
    </source>
</evidence>
<protein>
    <submittedName>
        <fullName evidence="8">Major facilitator superfamily domain-containing protein</fullName>
    </submittedName>
</protein>
<evidence type="ECO:0000259" key="7">
    <source>
        <dbReference type="PROSITE" id="PS50850"/>
    </source>
</evidence>
<dbReference type="InterPro" id="IPR011701">
    <property type="entry name" value="MFS"/>
</dbReference>
<sequence length="542" mass="59115">MSSDDSTLSTHSDATQAGEQAQNTTVRGGEGQPGPALHDAEKGGGGDSADEADNSREATDAGEKAGEPERDQDGVAIEDGVPIVRLTGPDDPLSPLNRPKWQRWLIVIVVTSGSFCVTCCSSMIAFTYPGVEDDFHVGQEVATLGLSLFVLGMGLFPLLVGPLSEWYGRSPVYFVGWALFVAFNFMVAFSNNIVCLLIGRFLGGAAGSAFLSVAGGTVADVFRPNEVGAPMGMYTAGPFLGPVVGPIISGFINENLDWRWTWWILIIWAGLEFILLLVVVPETYLPAVLKKKAVQLRKEGRTDVRAPIEVDTRSISRVILTSCSRPFQILATEPMALALCTWTALLLGILYMFFSAFGIVYRAYGFSTQIVGLTYIPLGLGILVGSLCHPIWAGFYRRKTEQLGRRPPPEEHLRKGLYGVVICPLALFWFAFTTYTDVHWIVSLLATAPFGVGLLWSFQAVFVYLVDAYRPVAASAMAANSAMRSSFAAAFPLFTTQMFNTLGTQYALMLTAFLCLAMVPFPFLFFKMGHKFRRASRFANTE</sequence>
<feature type="compositionally biased region" description="Low complexity" evidence="5">
    <location>
        <begin position="1"/>
        <end position="15"/>
    </location>
</feature>
<evidence type="ECO:0000256" key="4">
    <source>
        <dbReference type="ARBA" id="ARBA00023136"/>
    </source>
</evidence>
<feature type="region of interest" description="Disordered" evidence="5">
    <location>
        <begin position="1"/>
        <end position="77"/>
    </location>
</feature>
<dbReference type="InterPro" id="IPR036259">
    <property type="entry name" value="MFS_trans_sf"/>
</dbReference>
<dbReference type="STRING" id="5288.A0A5C5G3N2"/>
<dbReference type="PANTHER" id="PTHR23502">
    <property type="entry name" value="MAJOR FACILITATOR SUPERFAMILY"/>
    <property type="match status" value="1"/>
</dbReference>
<keyword evidence="3 6" id="KW-1133">Transmembrane helix</keyword>
<dbReference type="GO" id="GO:0022857">
    <property type="term" value="F:transmembrane transporter activity"/>
    <property type="evidence" value="ECO:0007669"/>
    <property type="project" value="InterPro"/>
</dbReference>
<dbReference type="FunFam" id="1.20.1250.20:FF:000082">
    <property type="entry name" value="MFS multidrug transporter, putative"/>
    <property type="match status" value="1"/>
</dbReference>
<keyword evidence="2 6" id="KW-0812">Transmembrane</keyword>
<feature type="compositionally biased region" description="Basic and acidic residues" evidence="5">
    <location>
        <begin position="53"/>
        <end position="73"/>
    </location>
</feature>
<feature type="transmembrane region" description="Helical" evidence="6">
    <location>
        <begin position="260"/>
        <end position="280"/>
    </location>
</feature>
<dbReference type="PROSITE" id="PS50850">
    <property type="entry name" value="MFS"/>
    <property type="match status" value="1"/>
</dbReference>
<organism evidence="8 9">
    <name type="scientific">Rhodotorula diobovata</name>
    <dbReference type="NCBI Taxonomy" id="5288"/>
    <lineage>
        <taxon>Eukaryota</taxon>
        <taxon>Fungi</taxon>
        <taxon>Dikarya</taxon>
        <taxon>Basidiomycota</taxon>
        <taxon>Pucciniomycotina</taxon>
        <taxon>Microbotryomycetes</taxon>
        <taxon>Sporidiobolales</taxon>
        <taxon>Sporidiobolaceae</taxon>
        <taxon>Rhodotorula</taxon>
    </lineage>
</organism>
<comment type="caution">
    <text evidence="8">The sequence shown here is derived from an EMBL/GenBank/DDBJ whole genome shotgun (WGS) entry which is preliminary data.</text>
</comment>
<reference evidence="8 9" key="1">
    <citation type="submission" date="2019-03" db="EMBL/GenBank/DDBJ databases">
        <title>Rhodosporidium diobovatum UCD-FST 08-225 genome sequencing, assembly, and annotation.</title>
        <authorList>
            <person name="Fakankun I.U."/>
            <person name="Fristensky B."/>
            <person name="Levin D.B."/>
        </authorList>
    </citation>
    <scope>NUCLEOTIDE SEQUENCE [LARGE SCALE GENOMIC DNA]</scope>
    <source>
        <strain evidence="8 9">UCD-FST 08-225</strain>
    </source>
</reference>
<feature type="transmembrane region" description="Helical" evidence="6">
    <location>
        <begin position="197"/>
        <end position="219"/>
    </location>
</feature>
<feature type="transmembrane region" description="Helical" evidence="6">
    <location>
        <begin position="373"/>
        <end position="395"/>
    </location>
</feature>
<evidence type="ECO:0000256" key="1">
    <source>
        <dbReference type="ARBA" id="ARBA00004141"/>
    </source>
</evidence>
<comment type="subcellular location">
    <subcellularLocation>
        <location evidence="1">Membrane</location>
        <topology evidence="1">Multi-pass membrane protein</topology>
    </subcellularLocation>
</comment>
<evidence type="ECO:0000313" key="8">
    <source>
        <dbReference type="EMBL" id="TNY23196.1"/>
    </source>
</evidence>
<evidence type="ECO:0000256" key="2">
    <source>
        <dbReference type="ARBA" id="ARBA00022692"/>
    </source>
</evidence>
<feature type="transmembrane region" description="Helical" evidence="6">
    <location>
        <begin position="104"/>
        <end position="129"/>
    </location>
</feature>
<feature type="domain" description="Major facilitator superfamily (MFS) profile" evidence="7">
    <location>
        <begin position="106"/>
        <end position="530"/>
    </location>
</feature>
<dbReference type="OrthoDB" id="3561359at2759"/>
<feature type="transmembrane region" description="Helical" evidence="6">
    <location>
        <begin position="506"/>
        <end position="526"/>
    </location>
</feature>
<feature type="transmembrane region" description="Helical" evidence="6">
    <location>
        <begin position="441"/>
        <end position="465"/>
    </location>
</feature>
<dbReference type="SUPFAM" id="SSF103473">
    <property type="entry name" value="MFS general substrate transporter"/>
    <property type="match status" value="1"/>
</dbReference>
<keyword evidence="9" id="KW-1185">Reference proteome</keyword>
<dbReference type="AlphaFoldDB" id="A0A5C5G3N2"/>